<name>A0A6J6DZR7_9ZZZZ</name>
<protein>
    <submittedName>
        <fullName evidence="1">Unannotated protein</fullName>
    </submittedName>
</protein>
<proteinExistence type="predicted"/>
<dbReference type="EMBL" id="CAEZTD010000112">
    <property type="protein sequence ID" value="CAB4569592.1"/>
    <property type="molecule type" value="Genomic_DNA"/>
</dbReference>
<reference evidence="1" key="1">
    <citation type="submission" date="2020-05" db="EMBL/GenBank/DDBJ databases">
        <authorList>
            <person name="Chiriac C."/>
            <person name="Salcher M."/>
            <person name="Ghai R."/>
            <person name="Kavagutti S V."/>
        </authorList>
    </citation>
    <scope>NUCLEOTIDE SEQUENCE</scope>
</reference>
<accession>A0A6J6DZR7</accession>
<gene>
    <name evidence="1" type="ORF">UFOPK1591_01223</name>
</gene>
<dbReference type="AlphaFoldDB" id="A0A6J6DZR7"/>
<evidence type="ECO:0000313" key="1">
    <source>
        <dbReference type="EMBL" id="CAB4569592.1"/>
    </source>
</evidence>
<sequence>MHHVLLVVALGEVVAHVSTAALLTVARRIDGDLGEVEQEAELDSLEQVGVVTLTLVGHRDVAVALAKLLNRVGHRLERLFGAEHLRVAVHLFLQLFTNGCDALGSAGGTDALNEVAHVLRGVFRQLNELRLLGVFHGVATGTLSEDIDVEQGVCSQTVGSVNRHTGTFAGGVEARNHRGVVGENLCLDVGRNTTHCVVSGGHNRNGLNDGVDAQVGARKFGDVRKFGFENLSPEVGAVEQNIVFVRPGAATLNDLLHHATGDDVSRCEVLDGRRVTLHKSLTRCVAKNGTLATSTLGEQDAQTSETRRVELVELHVFERDALAPDNAHAVTGEGVGV</sequence>
<dbReference type="AntiFam" id="ANF00152">
    <property type="entry name" value="Shadow ORF (opposite nadB1)"/>
</dbReference>
<organism evidence="1">
    <name type="scientific">freshwater metagenome</name>
    <dbReference type="NCBI Taxonomy" id="449393"/>
    <lineage>
        <taxon>unclassified sequences</taxon>
        <taxon>metagenomes</taxon>
        <taxon>ecological metagenomes</taxon>
    </lineage>
</organism>